<dbReference type="SUPFAM" id="SSF53383">
    <property type="entry name" value="PLP-dependent transferases"/>
    <property type="match status" value="1"/>
</dbReference>
<gene>
    <name evidence="22" type="primary">Got1</name>
    <name evidence="21 22" type="ORF">CG8430</name>
</gene>
<dbReference type="GO" id="GO:0047801">
    <property type="term" value="F:L-cysteine transaminase activity"/>
    <property type="evidence" value="ECO:0007669"/>
    <property type="project" value="UniProtKB-EC"/>
</dbReference>
<dbReference type="Pfam" id="PF00155">
    <property type="entry name" value="Aminotran_1_2"/>
    <property type="match status" value="1"/>
</dbReference>
<dbReference type="AlphaFoldDB" id="Q8IHB4"/>
<dbReference type="NCBIfam" id="NF006719">
    <property type="entry name" value="PRK09257.1"/>
    <property type="match status" value="1"/>
</dbReference>
<evidence type="ECO:0000256" key="4">
    <source>
        <dbReference type="ARBA" id="ARBA00011738"/>
    </source>
</evidence>
<dbReference type="GO" id="GO:0005829">
    <property type="term" value="C:cytosol"/>
    <property type="evidence" value="ECO:0007005"/>
    <property type="project" value="FlyBase"/>
</dbReference>
<evidence type="ECO:0000256" key="6">
    <source>
        <dbReference type="ARBA" id="ARBA00022490"/>
    </source>
</evidence>
<dbReference type="OrthoDB" id="6752799at2759"/>
<evidence type="ECO:0000256" key="18">
    <source>
        <dbReference type="ARBA" id="ARBA00048761"/>
    </source>
</evidence>
<keyword evidence="7" id="KW-0032">Aminotransferase</keyword>
<comment type="catalytic activity">
    <reaction evidence="19">
        <text>L-cysteine + 2-oxoglutarate = 2-oxo-3-sulfanylpropanoate + L-glutamate</text>
        <dbReference type="Rhea" id="RHEA:17441"/>
        <dbReference type="ChEBI" id="CHEBI:16810"/>
        <dbReference type="ChEBI" id="CHEBI:29985"/>
        <dbReference type="ChEBI" id="CHEBI:35235"/>
        <dbReference type="ChEBI" id="CHEBI:57678"/>
        <dbReference type="EC" id="2.6.1.3"/>
    </reaction>
    <physiologicalReaction direction="left-to-right" evidence="19">
        <dbReference type="Rhea" id="RHEA:17442"/>
    </physiologicalReaction>
</comment>
<evidence type="ECO:0000256" key="15">
    <source>
        <dbReference type="ARBA" id="ARBA00042175"/>
    </source>
</evidence>
<evidence type="ECO:0000256" key="14">
    <source>
        <dbReference type="ARBA" id="ARBA00042149"/>
    </source>
</evidence>
<evidence type="ECO:0000256" key="19">
    <source>
        <dbReference type="ARBA" id="ARBA00049350"/>
    </source>
</evidence>
<dbReference type="FunFam" id="3.90.1150.10:FF:000001">
    <property type="entry name" value="Aspartate aminotransferase"/>
    <property type="match status" value="1"/>
</dbReference>
<accession>Q8IHB4</accession>
<dbReference type="GO" id="GO:0030170">
    <property type="term" value="F:pyridoxal phosphate binding"/>
    <property type="evidence" value="ECO:0007669"/>
    <property type="project" value="InterPro"/>
</dbReference>
<comment type="subcellular location">
    <subcellularLocation>
        <location evidence="2">Cytoplasm</location>
    </subcellularLocation>
</comment>
<comment type="catalytic activity">
    <reaction evidence="18">
        <text>3-sulfino-L-alanine + 2-oxoglutarate = 3-sulfinopyruvate + L-glutamate</text>
        <dbReference type="Rhea" id="RHEA:70295"/>
        <dbReference type="ChEBI" id="CHEBI:16810"/>
        <dbReference type="ChEBI" id="CHEBI:29985"/>
        <dbReference type="ChEBI" id="CHEBI:61085"/>
        <dbReference type="ChEBI" id="CHEBI:140699"/>
    </reaction>
    <physiologicalReaction direction="right-to-left" evidence="18">
        <dbReference type="Rhea" id="RHEA:70297"/>
    </physiologicalReaction>
</comment>
<dbReference type="GO" id="GO:0005777">
    <property type="term" value="C:peroxisome"/>
    <property type="evidence" value="ECO:0000255"/>
    <property type="project" value="FlyBase"/>
</dbReference>
<dbReference type="CDD" id="cd00609">
    <property type="entry name" value="AAT_like"/>
    <property type="match status" value="1"/>
</dbReference>
<comment type="catalytic activity">
    <reaction evidence="17">
        <text>L-aspartate + 2-oxoglutarate = oxaloacetate + L-glutamate</text>
        <dbReference type="Rhea" id="RHEA:21824"/>
        <dbReference type="ChEBI" id="CHEBI:16452"/>
        <dbReference type="ChEBI" id="CHEBI:16810"/>
        <dbReference type="ChEBI" id="CHEBI:29985"/>
        <dbReference type="ChEBI" id="CHEBI:29991"/>
        <dbReference type="EC" id="2.6.1.1"/>
    </reaction>
    <physiologicalReaction direction="left-to-right" evidence="17">
        <dbReference type="Rhea" id="RHEA:21825"/>
    </physiologicalReaction>
</comment>
<feature type="non-terminal residue" evidence="21">
    <location>
        <position position="1"/>
    </location>
</feature>
<evidence type="ECO:0000256" key="16">
    <source>
        <dbReference type="ARBA" id="ARBA00043056"/>
    </source>
</evidence>
<evidence type="ECO:0000256" key="9">
    <source>
        <dbReference type="ARBA" id="ARBA00022898"/>
    </source>
</evidence>
<dbReference type="GO" id="GO:0006531">
    <property type="term" value="P:aspartate metabolic process"/>
    <property type="evidence" value="ECO:0007669"/>
    <property type="project" value="UniProtKB-ARBA"/>
</dbReference>
<dbReference type="GO" id="GO:0004069">
    <property type="term" value="F:L-aspartate:2-oxoglutarate aminotransferase activity"/>
    <property type="evidence" value="ECO:0000314"/>
    <property type="project" value="FlyBase"/>
</dbReference>
<evidence type="ECO:0000313" key="21">
    <source>
        <dbReference type="EMBL" id="AAN71079.1"/>
    </source>
</evidence>
<comment type="cofactor">
    <cofactor evidence="1">
        <name>pyridoxal 5'-phosphate</name>
        <dbReference type="ChEBI" id="CHEBI:597326"/>
    </cofactor>
</comment>
<dbReference type="Gene3D" id="3.40.640.10">
    <property type="entry name" value="Type I PLP-dependent aspartate aminotransferase-like (Major domain)"/>
    <property type="match status" value="1"/>
</dbReference>
<sequence length="448" mass="49766">VASKFQAKLAKMFIILKRLNYPGLLQNFQLSTMSIYADVPKGPAIEVFALTQAFKDDSNPNKVNLSVGAYRTDAGVPWVLPVVRKTEISIASDEQVNHEYLPVTGLETFTNAATELVLGADSPAIKENRAFGVQTISGTGALRVAADFLHTQLNRNVVYYSNPTWENHHKIFCDAGFTTVKSYRYWDQNKRELDFKNMLADLNDAPPGAVIILHACAHNPTGIDPTQEQWTELADLMEKKKLFPLFDSAYQGFASGDPDRDAWAARYFVQRGFELFICQSFAKNFGLYCERTGNLTVVQKNGATKAAVHSQLTLLIRGQYSNPPAYGARIVSKVLNTPELRKEWMASIQAMSSRIREMRTALRDKLVALGTPGTWDHIVNQIGMFSYTGLNESHVRVLIDQYHIYLLKTGRISMSGLNKGNVEYVAKAIHAAVTGSGESAACPCENKL</sequence>
<comment type="subunit">
    <text evidence="4">Homodimer.</text>
</comment>
<dbReference type="PRINTS" id="PR00799">
    <property type="entry name" value="TRANSAMINASE"/>
</dbReference>
<dbReference type="PANTHER" id="PTHR11879">
    <property type="entry name" value="ASPARTATE AMINOTRANSFERASE"/>
    <property type="match status" value="1"/>
</dbReference>
<proteinExistence type="evidence at transcript level"/>
<evidence type="ECO:0000256" key="17">
    <source>
        <dbReference type="ARBA" id="ARBA00048507"/>
    </source>
</evidence>
<dbReference type="InterPro" id="IPR000796">
    <property type="entry name" value="Asp_trans"/>
</dbReference>
<dbReference type="FunFam" id="3.40.640.10:FF:000044">
    <property type="entry name" value="Aspartate aminotransferase"/>
    <property type="match status" value="1"/>
</dbReference>
<evidence type="ECO:0000256" key="12">
    <source>
        <dbReference type="ARBA" id="ARBA00038941"/>
    </source>
</evidence>
<reference evidence="21" key="1">
    <citation type="submission" date="2002-11" db="EMBL/GenBank/DDBJ databases">
        <authorList>
            <person name="Stapleton M."/>
            <person name="Brokstein P."/>
            <person name="Hong L."/>
            <person name="Agbayani A."/>
            <person name="Carlson J."/>
            <person name="Champe M."/>
            <person name="Chavez C."/>
            <person name="Dorsett V."/>
            <person name="Dresnek D."/>
            <person name="Farfan D."/>
            <person name="Frise E."/>
            <person name="George R."/>
            <person name="Gonzalez M."/>
            <person name="Guarin H."/>
            <person name="Kronmiller B."/>
            <person name="Li P."/>
            <person name="Liao G."/>
            <person name="Miranda A."/>
            <person name="Mungall C.J."/>
            <person name="Nunoo J."/>
            <person name="Pacleb J."/>
            <person name="Paragas V."/>
            <person name="Park S."/>
            <person name="Patel S."/>
            <person name="Phouanenavong S."/>
            <person name="Wan K."/>
            <person name="Yu C."/>
            <person name="Lewis S.E."/>
            <person name="Rubin G.M."/>
            <person name="Celniker S."/>
        </authorList>
    </citation>
    <scope>NUCLEOTIDE SEQUENCE</scope>
</reference>
<dbReference type="GO" id="GO:0006537">
    <property type="term" value="P:glutamate biosynthetic process"/>
    <property type="evidence" value="ECO:0000314"/>
    <property type="project" value="FlyBase"/>
</dbReference>
<dbReference type="EC" id="2.6.1.3" evidence="12"/>
<dbReference type="FlyBase" id="FBgn0001124">
    <property type="gene designation" value="Got1"/>
</dbReference>
<dbReference type="PANTHER" id="PTHR11879:SF55">
    <property type="entry name" value="GLUTAMATE OXALOACETATE TRANSAMINASE 1, ISOFORM B"/>
    <property type="match status" value="1"/>
</dbReference>
<dbReference type="PeptideAtlas" id="Q8IHB4"/>
<dbReference type="InterPro" id="IPR015421">
    <property type="entry name" value="PyrdxlP-dep_Trfase_major"/>
</dbReference>
<evidence type="ECO:0000256" key="1">
    <source>
        <dbReference type="ARBA" id="ARBA00001933"/>
    </source>
</evidence>
<dbReference type="EMBL" id="BT001324">
    <property type="protein sequence ID" value="AAN71079.1"/>
    <property type="molecule type" value="mRNA"/>
</dbReference>
<dbReference type="InterPro" id="IPR015424">
    <property type="entry name" value="PyrdxlP-dep_Trfase"/>
</dbReference>
<dbReference type="VEuPathDB" id="VectorBase:FBgn0001124"/>
<dbReference type="AGR" id="FB:FBgn0001124"/>
<evidence type="ECO:0000256" key="3">
    <source>
        <dbReference type="ARBA" id="ARBA00007441"/>
    </source>
</evidence>
<dbReference type="EC" id="2.6.1.1" evidence="5"/>
<keyword evidence="8" id="KW-0808">Transferase</keyword>
<protein>
    <recommendedName>
        <fullName evidence="13">Aspartate aminotransferase, cytoplasmic</fullName>
        <ecNumber evidence="5">2.6.1.1</ecNumber>
        <ecNumber evidence="12">2.6.1.3</ecNumber>
    </recommendedName>
    <alternativeName>
        <fullName evidence="14">Cysteine aminotransferase, cytoplasmic</fullName>
    </alternativeName>
    <alternativeName>
        <fullName evidence="15">Cysteine transaminase, cytoplasmic</fullName>
    </alternativeName>
    <alternativeName>
        <fullName evidence="16">Glutamate oxaloacetate transaminase 1</fullName>
    </alternativeName>
    <alternativeName>
        <fullName evidence="10">Transaminase A</fullName>
    </alternativeName>
</protein>
<feature type="domain" description="Aminotransferase class I/classII large" evidence="20">
    <location>
        <begin position="61"/>
        <end position="429"/>
    </location>
</feature>
<dbReference type="PhylomeDB" id="Q8IHB4"/>
<evidence type="ECO:0000256" key="8">
    <source>
        <dbReference type="ARBA" id="ARBA00022679"/>
    </source>
</evidence>
<name>Q8IHB4_DROME</name>
<evidence type="ECO:0000256" key="7">
    <source>
        <dbReference type="ARBA" id="ARBA00022576"/>
    </source>
</evidence>
<organism evidence="21">
    <name type="scientific">Drosophila melanogaster</name>
    <name type="common">Fruit fly</name>
    <dbReference type="NCBI Taxonomy" id="7227"/>
    <lineage>
        <taxon>Eukaryota</taxon>
        <taxon>Metazoa</taxon>
        <taxon>Ecdysozoa</taxon>
        <taxon>Arthropoda</taxon>
        <taxon>Hexapoda</taxon>
        <taxon>Insecta</taxon>
        <taxon>Pterygota</taxon>
        <taxon>Neoptera</taxon>
        <taxon>Endopterygota</taxon>
        <taxon>Diptera</taxon>
        <taxon>Brachycera</taxon>
        <taxon>Muscomorpha</taxon>
        <taxon>Ephydroidea</taxon>
        <taxon>Drosophilidae</taxon>
        <taxon>Drosophila</taxon>
        <taxon>Sophophora</taxon>
    </lineage>
</organism>
<comment type="similarity">
    <text evidence="3">Belongs to the class-I pyridoxal-phosphate-dependent aminotransferase family.</text>
</comment>
<comment type="catalytic activity">
    <reaction evidence="11">
        <text>(2S)-2-aminobutanoate + 2-oxoglutarate = 2-oxobutanoate + L-glutamate</text>
        <dbReference type="Rhea" id="RHEA:70223"/>
        <dbReference type="ChEBI" id="CHEBI:16763"/>
        <dbReference type="ChEBI" id="CHEBI:16810"/>
        <dbReference type="ChEBI" id="CHEBI:29985"/>
        <dbReference type="ChEBI" id="CHEBI:74359"/>
    </reaction>
    <physiologicalReaction direction="right-to-left" evidence="11">
        <dbReference type="Rhea" id="RHEA:70225"/>
    </physiologicalReaction>
</comment>
<evidence type="ECO:0000256" key="10">
    <source>
        <dbReference type="ARBA" id="ARBA00030923"/>
    </source>
</evidence>
<evidence type="ECO:0000259" key="20">
    <source>
        <dbReference type="Pfam" id="PF00155"/>
    </source>
</evidence>
<evidence type="ECO:0000256" key="11">
    <source>
        <dbReference type="ARBA" id="ARBA00036027"/>
    </source>
</evidence>
<dbReference type="InterPro" id="IPR015422">
    <property type="entry name" value="PyrdxlP-dep_Trfase_small"/>
</dbReference>
<keyword evidence="9" id="KW-0663">Pyridoxal phosphate</keyword>
<dbReference type="InterPro" id="IPR004839">
    <property type="entry name" value="Aminotransferase_I/II_large"/>
</dbReference>
<evidence type="ECO:0000256" key="2">
    <source>
        <dbReference type="ARBA" id="ARBA00004496"/>
    </source>
</evidence>
<dbReference type="ExpressionAtlas" id="Q8IHB4">
    <property type="expression patterns" value="baseline and differential"/>
</dbReference>
<evidence type="ECO:0000256" key="13">
    <source>
        <dbReference type="ARBA" id="ARBA00040527"/>
    </source>
</evidence>
<keyword evidence="6" id="KW-0963">Cytoplasm</keyword>
<evidence type="ECO:0000256" key="5">
    <source>
        <dbReference type="ARBA" id="ARBA00012753"/>
    </source>
</evidence>
<dbReference type="Gene3D" id="3.90.1150.10">
    <property type="entry name" value="Aspartate Aminotransferase, domain 1"/>
    <property type="match status" value="1"/>
</dbReference>
<evidence type="ECO:0000313" key="22">
    <source>
        <dbReference type="FlyBase" id="FBgn0001124"/>
    </source>
</evidence>